<evidence type="ECO:0000259" key="7">
    <source>
        <dbReference type="Pfam" id="PF00892"/>
    </source>
</evidence>
<evidence type="ECO:0000313" key="8">
    <source>
        <dbReference type="EMBL" id="TDP94398.1"/>
    </source>
</evidence>
<evidence type="ECO:0000256" key="4">
    <source>
        <dbReference type="ARBA" id="ARBA00022989"/>
    </source>
</evidence>
<proteinExistence type="inferred from homology"/>
<dbReference type="AlphaFoldDB" id="A0A4V3CYJ4"/>
<protein>
    <submittedName>
        <fullName evidence="8">DME family drug/metabolite transporter</fullName>
    </submittedName>
</protein>
<dbReference type="Pfam" id="PF00892">
    <property type="entry name" value="EamA"/>
    <property type="match status" value="2"/>
</dbReference>
<feature type="transmembrane region" description="Helical" evidence="6">
    <location>
        <begin position="103"/>
        <end position="122"/>
    </location>
</feature>
<feature type="transmembrane region" description="Helical" evidence="6">
    <location>
        <begin position="225"/>
        <end position="243"/>
    </location>
</feature>
<gene>
    <name evidence="8" type="ORF">EDF62_0813</name>
</gene>
<feature type="transmembrane region" description="Helical" evidence="6">
    <location>
        <begin position="134"/>
        <end position="155"/>
    </location>
</feature>
<feature type="transmembrane region" description="Helical" evidence="6">
    <location>
        <begin position="255"/>
        <end position="274"/>
    </location>
</feature>
<keyword evidence="3 6" id="KW-0812">Transmembrane</keyword>
<keyword evidence="4 6" id="KW-1133">Transmembrane helix</keyword>
<feature type="transmembrane region" description="Helical" evidence="6">
    <location>
        <begin position="44"/>
        <end position="66"/>
    </location>
</feature>
<sequence>MRSSVEGGQQNTSSPGGALLVLAAAVLWGTTGTAATFAPSAGPIAIGAAAMGVGGLLQAAVAVRALRRDAVILRAHPVLVLLGAVSVAIYPLAFYAGMHLAGVAVGTVVALASGPLFAAILERVIDRSPLSTQWLVSAGLGLAGTVLLTIDGAAGRSSGDVPLGVGLALIAGATYALYTWVARRLMGAGAGSRAAMGSVFGIGGLLLVPVLIVSGGVFLTNSRNLAVGVYMALVPMFLGYLWFGMGLRTVSAKTATALTLAEPAVAAVLAWWIVGERLGVLGLAGIACIALCLAGLSWRRS</sequence>
<dbReference type="SUPFAM" id="SSF103481">
    <property type="entry name" value="Multidrug resistance efflux transporter EmrE"/>
    <property type="match status" value="2"/>
</dbReference>
<dbReference type="InterPro" id="IPR037185">
    <property type="entry name" value="EmrE-like"/>
</dbReference>
<feature type="transmembrane region" description="Helical" evidence="6">
    <location>
        <begin position="280"/>
        <end position="298"/>
    </location>
</feature>
<dbReference type="RefSeq" id="WP_133616008.1">
    <property type="nucleotide sequence ID" value="NZ_SNYA01000002.1"/>
</dbReference>
<comment type="subcellular location">
    <subcellularLocation>
        <location evidence="1">Membrane</location>
        <topology evidence="1">Multi-pass membrane protein</topology>
    </subcellularLocation>
</comment>
<evidence type="ECO:0000256" key="6">
    <source>
        <dbReference type="SAM" id="Phobius"/>
    </source>
</evidence>
<feature type="domain" description="EamA" evidence="7">
    <location>
        <begin position="163"/>
        <end position="296"/>
    </location>
</feature>
<dbReference type="InterPro" id="IPR000620">
    <property type="entry name" value="EamA_dom"/>
</dbReference>
<evidence type="ECO:0000313" key="9">
    <source>
        <dbReference type="Proteomes" id="UP000295601"/>
    </source>
</evidence>
<name>A0A4V3CYJ4_9MICO</name>
<evidence type="ECO:0000256" key="1">
    <source>
        <dbReference type="ARBA" id="ARBA00004141"/>
    </source>
</evidence>
<comment type="similarity">
    <text evidence="2">Belongs to the EamA transporter family.</text>
</comment>
<dbReference type="PANTHER" id="PTHR32322:SF2">
    <property type="entry name" value="EAMA DOMAIN-CONTAINING PROTEIN"/>
    <property type="match status" value="1"/>
</dbReference>
<dbReference type="OrthoDB" id="9787117at2"/>
<keyword evidence="9" id="KW-1185">Reference proteome</keyword>
<feature type="transmembrane region" description="Helical" evidence="6">
    <location>
        <begin position="161"/>
        <end position="182"/>
    </location>
</feature>
<dbReference type="Proteomes" id="UP000295601">
    <property type="component" value="Unassembled WGS sequence"/>
</dbReference>
<evidence type="ECO:0000256" key="3">
    <source>
        <dbReference type="ARBA" id="ARBA00022692"/>
    </source>
</evidence>
<dbReference type="InterPro" id="IPR050638">
    <property type="entry name" value="AA-Vitamin_Transporters"/>
</dbReference>
<reference evidence="8 9" key="1">
    <citation type="submission" date="2019-03" db="EMBL/GenBank/DDBJ databases">
        <title>Genomic analyses of the natural microbiome of Caenorhabditis elegans.</title>
        <authorList>
            <person name="Samuel B."/>
        </authorList>
    </citation>
    <scope>NUCLEOTIDE SEQUENCE [LARGE SCALE GENOMIC DNA]</scope>
    <source>
        <strain evidence="8 9">JUb18</strain>
    </source>
</reference>
<evidence type="ECO:0000256" key="5">
    <source>
        <dbReference type="ARBA" id="ARBA00023136"/>
    </source>
</evidence>
<evidence type="ECO:0000256" key="2">
    <source>
        <dbReference type="ARBA" id="ARBA00007362"/>
    </source>
</evidence>
<feature type="domain" description="EamA" evidence="7">
    <location>
        <begin position="17"/>
        <end position="149"/>
    </location>
</feature>
<keyword evidence="5 6" id="KW-0472">Membrane</keyword>
<comment type="caution">
    <text evidence="8">The sequence shown here is derived from an EMBL/GenBank/DDBJ whole genome shotgun (WGS) entry which is preliminary data.</text>
</comment>
<feature type="transmembrane region" description="Helical" evidence="6">
    <location>
        <begin position="194"/>
        <end position="219"/>
    </location>
</feature>
<accession>A0A4V3CYJ4</accession>
<dbReference type="GO" id="GO:0016020">
    <property type="term" value="C:membrane"/>
    <property type="evidence" value="ECO:0007669"/>
    <property type="project" value="UniProtKB-SubCell"/>
</dbReference>
<organism evidence="8 9">
    <name type="scientific">Leucobacter luti</name>
    <dbReference type="NCBI Taxonomy" id="340320"/>
    <lineage>
        <taxon>Bacteria</taxon>
        <taxon>Bacillati</taxon>
        <taxon>Actinomycetota</taxon>
        <taxon>Actinomycetes</taxon>
        <taxon>Micrococcales</taxon>
        <taxon>Microbacteriaceae</taxon>
        <taxon>Leucobacter</taxon>
    </lineage>
</organism>
<dbReference type="PANTHER" id="PTHR32322">
    <property type="entry name" value="INNER MEMBRANE TRANSPORTER"/>
    <property type="match status" value="1"/>
</dbReference>
<feature type="transmembrane region" description="Helical" evidence="6">
    <location>
        <begin position="78"/>
        <end position="97"/>
    </location>
</feature>
<dbReference type="EMBL" id="SNYA01000002">
    <property type="protein sequence ID" value="TDP94398.1"/>
    <property type="molecule type" value="Genomic_DNA"/>
</dbReference>